<evidence type="ECO:0000313" key="1">
    <source>
        <dbReference type="EMBL" id="KAJ9104568.1"/>
    </source>
</evidence>
<dbReference type="Proteomes" id="UP001227268">
    <property type="component" value="Unassembled WGS sequence"/>
</dbReference>
<keyword evidence="2" id="KW-1185">Reference proteome</keyword>
<dbReference type="EMBL" id="JASBWT010000005">
    <property type="protein sequence ID" value="KAJ9104568.1"/>
    <property type="molecule type" value="Genomic_DNA"/>
</dbReference>
<gene>
    <name evidence="1" type="ORF">QFC21_002066</name>
</gene>
<reference evidence="1" key="1">
    <citation type="submission" date="2023-04" db="EMBL/GenBank/DDBJ databases">
        <title>Draft Genome sequencing of Naganishia species isolated from polar environments using Oxford Nanopore Technology.</title>
        <authorList>
            <person name="Leo P."/>
            <person name="Venkateswaran K."/>
        </authorList>
    </citation>
    <scope>NUCLEOTIDE SEQUENCE</scope>
    <source>
        <strain evidence="1">MNA-CCFEE 5423</strain>
    </source>
</reference>
<accession>A0ACC2VZK9</accession>
<protein>
    <submittedName>
        <fullName evidence="1">Uncharacterized protein</fullName>
    </submittedName>
</protein>
<proteinExistence type="predicted"/>
<sequence>MPKAAVDKLDKDGEKVVKKTKAKKDPNAPKRAMSAFMFYSMAERDNVKTTNPDLSFGEIGKQLGEQWRGLTAEEKRPYEQEAEDDKVRAAREKAAYEKDGTAAPPRKKRGE</sequence>
<comment type="caution">
    <text evidence="1">The sequence shown here is derived from an EMBL/GenBank/DDBJ whole genome shotgun (WGS) entry which is preliminary data.</text>
</comment>
<name>A0ACC2VZK9_9TREE</name>
<organism evidence="1 2">
    <name type="scientific">Naganishia friedmannii</name>
    <dbReference type="NCBI Taxonomy" id="89922"/>
    <lineage>
        <taxon>Eukaryota</taxon>
        <taxon>Fungi</taxon>
        <taxon>Dikarya</taxon>
        <taxon>Basidiomycota</taxon>
        <taxon>Agaricomycotina</taxon>
        <taxon>Tremellomycetes</taxon>
        <taxon>Filobasidiales</taxon>
        <taxon>Filobasidiaceae</taxon>
        <taxon>Naganishia</taxon>
    </lineage>
</organism>
<evidence type="ECO:0000313" key="2">
    <source>
        <dbReference type="Proteomes" id="UP001227268"/>
    </source>
</evidence>